<dbReference type="Proteomes" id="UP000035740">
    <property type="component" value="Unassembled WGS sequence"/>
</dbReference>
<name>A0A0J7YM98_BETVV</name>
<accession>A0A0J7YM98</accession>
<dbReference type="AlphaFoldDB" id="A0A0J7YM98"/>
<dbReference type="Gramene" id="KMS64749">
    <property type="protein sequence ID" value="KMS64749"/>
    <property type="gene ID" value="BVRB_043050"/>
</dbReference>
<protein>
    <submittedName>
        <fullName evidence="1">Uncharacterized protein</fullName>
    </submittedName>
</protein>
<sequence length="145" mass="16449">ARFTSDNVTVQAGVNSVPAPLQVMGPAAMQPEAIQANSLITKSFKGAKLNDENYTMWAFQMKVHLKSIRLWHIVETRPSQSQHENDACFAEIVNNIEADQVMTVIECRTPADAWNALERSHRARTFSHVQFMKQDFINKTFNVKD</sequence>
<dbReference type="EMBL" id="KQ123923">
    <property type="protein sequence ID" value="KMS64749.1"/>
    <property type="molecule type" value="Genomic_DNA"/>
</dbReference>
<evidence type="ECO:0000313" key="1">
    <source>
        <dbReference type="EMBL" id="KMS64749.1"/>
    </source>
</evidence>
<feature type="non-terminal residue" evidence="1">
    <location>
        <position position="1"/>
    </location>
</feature>
<proteinExistence type="predicted"/>
<organism evidence="1 2">
    <name type="scientific">Beta vulgaris subsp. vulgaris</name>
    <name type="common">Beet</name>
    <dbReference type="NCBI Taxonomy" id="3555"/>
    <lineage>
        <taxon>Eukaryota</taxon>
        <taxon>Viridiplantae</taxon>
        <taxon>Streptophyta</taxon>
        <taxon>Embryophyta</taxon>
        <taxon>Tracheophyta</taxon>
        <taxon>Spermatophyta</taxon>
        <taxon>Magnoliopsida</taxon>
        <taxon>eudicotyledons</taxon>
        <taxon>Gunneridae</taxon>
        <taxon>Pentapetalae</taxon>
        <taxon>Caryophyllales</taxon>
        <taxon>Chenopodiaceae</taxon>
        <taxon>Betoideae</taxon>
        <taxon>Beta</taxon>
    </lineage>
</organism>
<evidence type="ECO:0000313" key="2">
    <source>
        <dbReference type="Proteomes" id="UP000035740"/>
    </source>
</evidence>
<dbReference type="Pfam" id="PF14223">
    <property type="entry name" value="Retrotran_gag_2"/>
    <property type="match status" value="1"/>
</dbReference>
<keyword evidence="2" id="KW-1185">Reference proteome</keyword>
<reference evidence="1 2" key="1">
    <citation type="journal article" date="2014" name="Nature">
        <title>The genome of the recently domesticated crop plant sugar beet (Beta vulgaris).</title>
        <authorList>
            <person name="Dohm J.C."/>
            <person name="Minoche A.E."/>
            <person name="Holtgrawe D."/>
            <person name="Capella-Gutierrez S."/>
            <person name="Zakrzewski F."/>
            <person name="Tafer H."/>
            <person name="Rupp O."/>
            <person name="Sorensen T.R."/>
            <person name="Stracke R."/>
            <person name="Reinhardt R."/>
            <person name="Goesmann A."/>
            <person name="Kraft T."/>
            <person name="Schulz B."/>
            <person name="Stadler P.F."/>
            <person name="Schmidt T."/>
            <person name="Gabaldon T."/>
            <person name="Lehrach H."/>
            <person name="Weisshaar B."/>
            <person name="Himmelbauer H."/>
        </authorList>
    </citation>
    <scope>NUCLEOTIDE SEQUENCE [LARGE SCALE GENOMIC DNA]</scope>
    <source>
        <tissue evidence="1">Taproot</tissue>
    </source>
</reference>
<gene>
    <name evidence="1" type="ORF">BVRB_043050</name>
</gene>
<dbReference type="OrthoDB" id="780295at2759"/>
<feature type="non-terminal residue" evidence="1">
    <location>
        <position position="145"/>
    </location>
</feature>